<dbReference type="GO" id="GO:0019433">
    <property type="term" value="P:triglyceride catabolic process"/>
    <property type="evidence" value="ECO:0007669"/>
    <property type="project" value="TreeGrafter"/>
</dbReference>
<keyword evidence="5" id="KW-0378">Hydrolase</keyword>
<reference evidence="5" key="1">
    <citation type="submission" date="2023-06" db="EMBL/GenBank/DDBJ databases">
        <title>Gordonia sp. nov. and Pseudochrobactrum sp. nov., two species isolated from the burying beetle Nicrophorus vespilloides.</title>
        <authorList>
            <person name="Poehlein A."/>
            <person name="Guzman J."/>
            <person name="Daniel R."/>
            <person name="Vilcinskas A."/>
        </authorList>
    </citation>
    <scope>NUCLEOTIDE SEQUENCE</scope>
    <source>
        <strain evidence="5">MP11Mi</strain>
    </source>
</reference>
<proteinExistence type="predicted"/>
<accession>A0AA97GU47</accession>
<feature type="signal peptide" evidence="3">
    <location>
        <begin position="1"/>
        <end position="30"/>
    </location>
</feature>
<dbReference type="InterPro" id="IPR013830">
    <property type="entry name" value="SGNH_hydro"/>
</dbReference>
<name>A0AA97GU47_9ACTN</name>
<feature type="disulfide bond" evidence="2">
    <location>
        <begin position="136"/>
        <end position="150"/>
    </location>
</feature>
<evidence type="ECO:0000256" key="2">
    <source>
        <dbReference type="PIRSR" id="PIRSR637460-2"/>
    </source>
</evidence>
<organism evidence="5">
    <name type="scientific">Gordonia sp. MP11Mi</name>
    <dbReference type="NCBI Taxonomy" id="3022769"/>
    <lineage>
        <taxon>Bacteria</taxon>
        <taxon>Bacillati</taxon>
        <taxon>Actinomycetota</taxon>
        <taxon>Actinomycetes</taxon>
        <taxon>Mycobacteriales</taxon>
        <taxon>Gordoniaceae</taxon>
        <taxon>Gordonia</taxon>
    </lineage>
</organism>
<dbReference type="InterPro" id="IPR036514">
    <property type="entry name" value="SGNH_hydro_sf"/>
</dbReference>
<dbReference type="CDD" id="cd01823">
    <property type="entry name" value="SEST_like"/>
    <property type="match status" value="1"/>
</dbReference>
<evidence type="ECO:0000313" key="5">
    <source>
        <dbReference type="EMBL" id="WOC12356.1"/>
    </source>
</evidence>
<dbReference type="SUPFAM" id="SSF52266">
    <property type="entry name" value="SGNH hydrolase"/>
    <property type="match status" value="1"/>
</dbReference>
<feature type="active site" evidence="1">
    <location>
        <position position="271"/>
    </location>
</feature>
<feature type="disulfide bond" evidence="2">
    <location>
        <begin position="202"/>
        <end position="250"/>
    </location>
</feature>
<sequence length="291" mass="30093">MRFTNVVTAAGVLAASAILAVGLVPGAANASPSPEPVKYVNLGDSYSAGSGGLPLAPDASLVCWQSADNYAKILSRSNGFDLTDVSCGGASTADFFTPQTSGVKRQLDALDDSVDLVTFSIGGNDESLFSGTVMNCVVEGIGTAMRGAPCQAKHAKSASKTIRETTYPNLVKAMKAVRAKAPNARVAALNYPWITPDRNAPCNGVPISAGDSKFTHRVQAELNDAIARAAKSTGVTLVDVATASTGHDACKPVGVRWVEPLLTTVQLVPVHPNALGERRMAAVAAKTLDLK</sequence>
<dbReference type="InterPro" id="IPR037460">
    <property type="entry name" value="SEST-like"/>
</dbReference>
<dbReference type="EMBL" id="CP128986">
    <property type="protein sequence ID" value="WOC12356.1"/>
    <property type="molecule type" value="Genomic_DNA"/>
</dbReference>
<dbReference type="GO" id="GO:0004806">
    <property type="term" value="F:triacylglycerol lipase activity"/>
    <property type="evidence" value="ECO:0007669"/>
    <property type="project" value="UniProtKB-EC"/>
</dbReference>
<feature type="active site" description="Nucleophile" evidence="1">
    <location>
        <position position="45"/>
    </location>
</feature>
<dbReference type="Gene3D" id="3.40.50.1110">
    <property type="entry name" value="SGNH hydrolase"/>
    <property type="match status" value="1"/>
</dbReference>
<evidence type="ECO:0000256" key="3">
    <source>
        <dbReference type="SAM" id="SignalP"/>
    </source>
</evidence>
<gene>
    <name evidence="5" type="ORF">MP11Mi_14410</name>
</gene>
<dbReference type="AlphaFoldDB" id="A0AA97GU47"/>
<protein>
    <submittedName>
        <fullName evidence="5">Lipase 2</fullName>
        <ecNumber evidence="5">3.1.1.3</ecNumber>
    </submittedName>
</protein>
<evidence type="ECO:0000256" key="1">
    <source>
        <dbReference type="PIRSR" id="PIRSR637460-1"/>
    </source>
</evidence>
<keyword evidence="3" id="KW-0732">Signal</keyword>
<feature type="chain" id="PRO_5041666489" evidence="3">
    <location>
        <begin position="31"/>
        <end position="291"/>
    </location>
</feature>
<dbReference type="Pfam" id="PF13472">
    <property type="entry name" value="Lipase_GDSL_2"/>
    <property type="match status" value="1"/>
</dbReference>
<evidence type="ECO:0000259" key="4">
    <source>
        <dbReference type="Pfam" id="PF13472"/>
    </source>
</evidence>
<dbReference type="PANTHER" id="PTHR37981">
    <property type="entry name" value="LIPASE 2"/>
    <property type="match status" value="1"/>
</dbReference>
<keyword evidence="2" id="KW-1015">Disulfide bond</keyword>
<feature type="domain" description="SGNH hydrolase-type esterase" evidence="4">
    <location>
        <begin position="42"/>
        <end position="278"/>
    </location>
</feature>
<dbReference type="EC" id="3.1.1.3" evidence="5"/>
<dbReference type="RefSeq" id="WP_420041596.1">
    <property type="nucleotide sequence ID" value="NZ_CP128986.1"/>
</dbReference>
<dbReference type="PANTHER" id="PTHR37981:SF1">
    <property type="entry name" value="SGNH HYDROLASE-TYPE ESTERASE DOMAIN-CONTAINING PROTEIN"/>
    <property type="match status" value="1"/>
</dbReference>
<feature type="disulfide bond" evidence="2">
    <location>
        <begin position="63"/>
        <end position="87"/>
    </location>
</feature>